<name>A0A176WB26_MARPO</name>
<gene>
    <name evidence="1" type="ORF">AXG93_4548s1020</name>
</gene>
<accession>A0A176WB26</accession>
<keyword evidence="2" id="KW-1185">Reference proteome</keyword>
<dbReference type="AlphaFoldDB" id="A0A176WB26"/>
<protein>
    <submittedName>
        <fullName evidence="1">Uncharacterized protein</fullName>
    </submittedName>
</protein>
<evidence type="ECO:0000313" key="2">
    <source>
        <dbReference type="Proteomes" id="UP000077202"/>
    </source>
</evidence>
<dbReference type="Proteomes" id="UP000077202">
    <property type="component" value="Unassembled WGS sequence"/>
</dbReference>
<comment type="caution">
    <text evidence="1">The sequence shown here is derived from an EMBL/GenBank/DDBJ whole genome shotgun (WGS) entry which is preliminary data.</text>
</comment>
<organism evidence="1 2">
    <name type="scientific">Marchantia polymorpha subsp. ruderalis</name>
    <dbReference type="NCBI Taxonomy" id="1480154"/>
    <lineage>
        <taxon>Eukaryota</taxon>
        <taxon>Viridiplantae</taxon>
        <taxon>Streptophyta</taxon>
        <taxon>Embryophyta</taxon>
        <taxon>Marchantiophyta</taxon>
        <taxon>Marchantiopsida</taxon>
        <taxon>Marchantiidae</taxon>
        <taxon>Marchantiales</taxon>
        <taxon>Marchantiaceae</taxon>
        <taxon>Marchantia</taxon>
    </lineage>
</organism>
<evidence type="ECO:0000313" key="1">
    <source>
        <dbReference type="EMBL" id="OAE29425.1"/>
    </source>
</evidence>
<proteinExistence type="predicted"/>
<dbReference type="EMBL" id="LVLJ01001460">
    <property type="protein sequence ID" value="OAE29425.1"/>
    <property type="molecule type" value="Genomic_DNA"/>
</dbReference>
<reference evidence="1" key="1">
    <citation type="submission" date="2016-03" db="EMBL/GenBank/DDBJ databases">
        <title>Mechanisms controlling the formation of the plant cell surface in tip-growing cells are functionally conserved among land plants.</title>
        <authorList>
            <person name="Honkanen S."/>
            <person name="Jones V.A."/>
            <person name="Morieri G."/>
            <person name="Champion C."/>
            <person name="Hetherington A.J."/>
            <person name="Kelly S."/>
            <person name="Saint-Marcoux D."/>
            <person name="Proust H."/>
            <person name="Prescott H."/>
            <person name="Dolan L."/>
        </authorList>
    </citation>
    <scope>NUCLEOTIDE SEQUENCE [LARGE SCALE GENOMIC DNA]</scope>
    <source>
        <tissue evidence="1">Whole gametophyte</tissue>
    </source>
</reference>
<sequence>MLWTLNYWTIVLGSCVGKDGDFMFEKENVKVTRAKEFTFASLFNNVRSSTNGWRTAEYKDSKRTGQEPHALGVTICACVRIIDALRLVALHLKFLLWNWNCVSATICNEMMDNNRNEGDNLRGNPMLWTLNYWTIVLGSCVGKDGDFMFEKENVKVTRAKEFTFASLFNNVRSSTNGWRTAEYKDSKRCAVV</sequence>